<name>A0A813I355_POLGL</name>
<feature type="compositionally biased region" description="Low complexity" evidence="1">
    <location>
        <begin position="150"/>
        <end position="160"/>
    </location>
</feature>
<dbReference type="EMBL" id="CAJNNW010002480">
    <property type="protein sequence ID" value="CAE8644309.1"/>
    <property type="molecule type" value="Genomic_DNA"/>
</dbReference>
<accession>A0A813I355</accession>
<proteinExistence type="predicted"/>
<comment type="caution">
    <text evidence="2">The sequence shown here is derived from an EMBL/GenBank/DDBJ whole genome shotgun (WGS) entry which is preliminary data.</text>
</comment>
<evidence type="ECO:0000256" key="1">
    <source>
        <dbReference type="SAM" id="MobiDB-lite"/>
    </source>
</evidence>
<gene>
    <name evidence="2" type="ORF">PGLA2088_LOCUS2950</name>
</gene>
<feature type="compositionally biased region" description="Low complexity" evidence="1">
    <location>
        <begin position="127"/>
        <end position="141"/>
    </location>
</feature>
<feature type="region of interest" description="Disordered" evidence="1">
    <location>
        <begin position="127"/>
        <end position="172"/>
    </location>
</feature>
<organism evidence="2 3">
    <name type="scientific">Polarella glacialis</name>
    <name type="common">Dinoflagellate</name>
    <dbReference type="NCBI Taxonomy" id="89957"/>
    <lineage>
        <taxon>Eukaryota</taxon>
        <taxon>Sar</taxon>
        <taxon>Alveolata</taxon>
        <taxon>Dinophyceae</taxon>
        <taxon>Suessiales</taxon>
        <taxon>Suessiaceae</taxon>
        <taxon>Polarella</taxon>
    </lineage>
</organism>
<evidence type="ECO:0000313" key="3">
    <source>
        <dbReference type="Proteomes" id="UP000626109"/>
    </source>
</evidence>
<dbReference type="Proteomes" id="UP000626109">
    <property type="component" value="Unassembled WGS sequence"/>
</dbReference>
<reference evidence="2" key="1">
    <citation type="submission" date="2021-02" db="EMBL/GenBank/DDBJ databases">
        <authorList>
            <person name="Dougan E. K."/>
            <person name="Rhodes N."/>
            <person name="Thang M."/>
            <person name="Chan C."/>
        </authorList>
    </citation>
    <scope>NUCLEOTIDE SEQUENCE</scope>
</reference>
<dbReference type="AlphaFoldDB" id="A0A813I355"/>
<protein>
    <submittedName>
        <fullName evidence="2">Uncharacterized protein</fullName>
    </submittedName>
</protein>
<evidence type="ECO:0000313" key="2">
    <source>
        <dbReference type="EMBL" id="CAE8644309.1"/>
    </source>
</evidence>
<sequence length="346" mass="36452">MSQPLSGGHSDGLMLDFPRVRRAMEVRSPAVPAAASKAIDREGWEQARELLQESMAKAWRRLEMSQGPVVRNGRGEAAKRSPAFLDAELRLNSALAAARQLLARPDTRAEDLLEYLADLEAADQLLSSPDSLSSGAASSHSYQRHGGSSGSNPSSSGQVSARSLSGGARFPEADFRRGIPWDFPQGTDGVEPVASRQPQQLRLLEWQELDADAQNPSEAMETNARLAKLASEAEALARAQFEVAVLTQESDLMLFRVQDHVSQAAAMAGSAVREARTPVRRWTAQASLGGAAVGAVVGGCLAGPIGAAVGAGASAAVGARVGSAAKQRQLRAIDRVTEAAQRGAQN</sequence>